<dbReference type="Proteomes" id="UP000018208">
    <property type="component" value="Unassembled WGS sequence"/>
</dbReference>
<dbReference type="Gene3D" id="3.40.220.10">
    <property type="entry name" value="Leucine Aminopeptidase, subunit E, domain 1"/>
    <property type="match status" value="1"/>
</dbReference>
<sequence length="300" mass="33020">MDSNLLDESTIALPNPPTSHYDLLPQVLTQQLRSAKAALFSEVSRARNTAKPPPRPFQLITSTAKIANLGSLTNLPQAKNDINKHLCIVEGDLTQLATEAYIVPYGSTCELSARVHARCGISLQNELKRLVTNQRVGEAVQTPPYDLFQIDAGGQKYPLMLYHAIAPNQEDPQGLKSAYERALYLCASDGMKTISLPILSGVAYPTPGVEYYPLIGSIHVLLSVLRAWFERDDIKSAIDLVVIVCQNARETSVVNELMDLYFPFDDQNYVKDSLNDFETEVVVAATAKKGKKGKGKKGKK</sequence>
<gene>
    <name evidence="2" type="ORF">SS50377_18321</name>
    <name evidence="3" type="ORF">SS50377_22494</name>
</gene>
<feature type="domain" description="Macro" evidence="1">
    <location>
        <begin position="73"/>
        <end position="262"/>
    </location>
</feature>
<evidence type="ECO:0000313" key="3">
    <source>
        <dbReference type="EMBL" id="KAH0574879.1"/>
    </source>
</evidence>
<dbReference type="EMBL" id="AUWU02000003">
    <property type="protein sequence ID" value="KAH0574879.1"/>
    <property type="molecule type" value="Genomic_DNA"/>
</dbReference>
<dbReference type="PROSITE" id="PS51154">
    <property type="entry name" value="MACRO"/>
    <property type="match status" value="1"/>
</dbReference>
<dbReference type="PANTHER" id="PTHR11106">
    <property type="entry name" value="GANGLIOSIDE INDUCED DIFFERENTIATION ASSOCIATED PROTEIN 2-RELATED"/>
    <property type="match status" value="1"/>
</dbReference>
<reference evidence="2 3" key="1">
    <citation type="journal article" date="2014" name="PLoS Genet.">
        <title>The Genome of Spironucleus salmonicida Highlights a Fish Pathogen Adapted to Fluctuating Environments.</title>
        <authorList>
            <person name="Xu F."/>
            <person name="Jerlstrom-Hultqvist J."/>
            <person name="Einarsson E."/>
            <person name="Astvaldsson A."/>
            <person name="Svard S.G."/>
            <person name="Andersson J.O."/>
        </authorList>
    </citation>
    <scope>NUCLEOTIDE SEQUENCE</scope>
    <source>
        <strain evidence="3">ATCC 50377</strain>
    </source>
</reference>
<dbReference type="PANTHER" id="PTHR11106:SF27">
    <property type="entry name" value="MACRO DOMAIN-CONTAINING PROTEIN"/>
    <property type="match status" value="1"/>
</dbReference>
<dbReference type="InterPro" id="IPR043472">
    <property type="entry name" value="Macro_dom-like"/>
</dbReference>
<dbReference type="Pfam" id="PF01661">
    <property type="entry name" value="Macro"/>
    <property type="match status" value="1"/>
</dbReference>
<name>V6LMR9_9EUKA</name>
<dbReference type="InterPro" id="IPR002589">
    <property type="entry name" value="Macro_dom"/>
</dbReference>
<organism evidence="2">
    <name type="scientific">Spironucleus salmonicida</name>
    <dbReference type="NCBI Taxonomy" id="348837"/>
    <lineage>
        <taxon>Eukaryota</taxon>
        <taxon>Metamonada</taxon>
        <taxon>Diplomonadida</taxon>
        <taxon>Hexamitidae</taxon>
        <taxon>Hexamitinae</taxon>
        <taxon>Spironucleus</taxon>
    </lineage>
</organism>
<evidence type="ECO:0000259" key="1">
    <source>
        <dbReference type="PROSITE" id="PS51154"/>
    </source>
</evidence>
<protein>
    <submittedName>
        <fullName evidence="2">Macro domain-containing protein</fullName>
    </submittedName>
</protein>
<accession>V6LMR9</accession>
<evidence type="ECO:0000313" key="4">
    <source>
        <dbReference type="Proteomes" id="UP000018208"/>
    </source>
</evidence>
<dbReference type="EMBL" id="KI546166">
    <property type="protein sequence ID" value="EST42014.1"/>
    <property type="molecule type" value="Genomic_DNA"/>
</dbReference>
<reference evidence="3" key="2">
    <citation type="submission" date="2020-12" db="EMBL/GenBank/DDBJ databases">
        <title>New Spironucleus salmonicida genome in near-complete chromosomes.</title>
        <authorList>
            <person name="Xu F."/>
            <person name="Kurt Z."/>
            <person name="Jimenez-Gonzalez A."/>
            <person name="Astvaldsson A."/>
            <person name="Andersson J.O."/>
            <person name="Svard S.G."/>
        </authorList>
    </citation>
    <scope>NUCLEOTIDE SEQUENCE</scope>
    <source>
        <strain evidence="3">ATCC 50377</strain>
    </source>
</reference>
<dbReference type="OrthoDB" id="6077599at2759"/>
<proteinExistence type="predicted"/>
<dbReference type="SUPFAM" id="SSF52949">
    <property type="entry name" value="Macro domain-like"/>
    <property type="match status" value="1"/>
</dbReference>
<evidence type="ECO:0000313" key="2">
    <source>
        <dbReference type="EMBL" id="EST42014.1"/>
    </source>
</evidence>
<keyword evidence="4" id="KW-1185">Reference proteome</keyword>
<dbReference type="VEuPathDB" id="GiardiaDB:SS50377_22494"/>
<dbReference type="AlphaFoldDB" id="V6LMR9"/>